<reference evidence="1" key="1">
    <citation type="journal article" date="2020" name="Nature">
        <title>Giant virus diversity and host interactions through global metagenomics.</title>
        <authorList>
            <person name="Schulz F."/>
            <person name="Roux S."/>
            <person name="Paez-Espino D."/>
            <person name="Jungbluth S."/>
            <person name="Walsh D.A."/>
            <person name="Denef V.J."/>
            <person name="McMahon K.D."/>
            <person name="Konstantinidis K.T."/>
            <person name="Eloe-Fadrosh E.A."/>
            <person name="Kyrpides N.C."/>
            <person name="Woyke T."/>
        </authorList>
    </citation>
    <scope>NUCLEOTIDE SEQUENCE</scope>
    <source>
        <strain evidence="1">GVMAG-M-3300025880-76</strain>
    </source>
</reference>
<name>A0A6C0JDG9_9ZZZZ</name>
<proteinExistence type="predicted"/>
<evidence type="ECO:0000313" key="1">
    <source>
        <dbReference type="EMBL" id="QHU02766.1"/>
    </source>
</evidence>
<organism evidence="1">
    <name type="scientific">viral metagenome</name>
    <dbReference type="NCBI Taxonomy" id="1070528"/>
    <lineage>
        <taxon>unclassified sequences</taxon>
        <taxon>metagenomes</taxon>
        <taxon>organismal metagenomes</taxon>
    </lineage>
</organism>
<sequence length="127" mass="14679">MVPSDFSICERNCECFISINTNTFTNVRVCIECHGTGGTRGNVNHMDHCKFIRCQHSREYASVGIIMFSGYFNTILIKNKLNEVFVMERKKLLAEIERRKVAMVIFLKTKMFLPNLLKNKYTSSSNL</sequence>
<dbReference type="AlphaFoldDB" id="A0A6C0JDG9"/>
<dbReference type="EMBL" id="MN740362">
    <property type="protein sequence ID" value="QHU02766.1"/>
    <property type="molecule type" value="Genomic_DNA"/>
</dbReference>
<accession>A0A6C0JDG9</accession>
<protein>
    <submittedName>
        <fullName evidence="1">Uncharacterized protein</fullName>
    </submittedName>
</protein>